<sequence>MKAHELIKLLSQGNIDKDIVIYDENHDVLLDLSKVKEEYDEETGKYVMVLYTE</sequence>
<name>A0AAE9CE94_9CAUD</name>
<reference evidence="1" key="1">
    <citation type="submission" date="2021-10" db="EMBL/GenBank/DDBJ databases">
        <authorList>
            <person name="Lavering E.D."/>
            <person name="James R."/>
            <person name="Fairholm J.D."/>
            <person name="Ogilvie B.H."/>
            <person name="Thurgood T.L."/>
            <person name="Robison R.A."/>
            <person name="Grose J.H."/>
        </authorList>
    </citation>
    <scope>NUCLEOTIDE SEQUENCE</scope>
</reference>
<keyword evidence="2" id="KW-1185">Reference proteome</keyword>
<gene>
    <name evidence="1" type="ORF">NATE_13</name>
</gene>
<dbReference type="Proteomes" id="UP000827544">
    <property type="component" value="Segment"/>
</dbReference>
<evidence type="ECO:0000313" key="2">
    <source>
        <dbReference type="Proteomes" id="UP000827544"/>
    </source>
</evidence>
<proteinExistence type="predicted"/>
<protein>
    <submittedName>
        <fullName evidence="1">Uncharacterized protein</fullName>
    </submittedName>
</protein>
<accession>A0AAE9CE94</accession>
<evidence type="ECO:0000313" key="1">
    <source>
        <dbReference type="EMBL" id="UGO50866.1"/>
    </source>
</evidence>
<dbReference type="EMBL" id="OK499992">
    <property type="protein sequence ID" value="UGO50866.1"/>
    <property type="molecule type" value="Genomic_DNA"/>
</dbReference>
<organism evidence="1 2">
    <name type="scientific">Bacillus phage vB_BanS_Nate</name>
    <dbReference type="NCBI Taxonomy" id="2894788"/>
    <lineage>
        <taxon>Viruses</taxon>
        <taxon>Duplodnaviria</taxon>
        <taxon>Heunggongvirae</taxon>
        <taxon>Uroviricota</taxon>
        <taxon>Caudoviricetes</taxon>
        <taxon>Joanripponvirinae</taxon>
        <taxon>Natevirus</taxon>
        <taxon>Natevirus nate</taxon>
    </lineage>
</organism>